<keyword evidence="3" id="KW-1185">Reference proteome</keyword>
<reference evidence="2 3" key="1">
    <citation type="submission" date="2019-01" db="EMBL/GenBank/DDBJ databases">
        <title>Draft Genome and Complete Hox-Cluster Characterization of the Sterlet Sturgeon (Acipenser ruthenus).</title>
        <authorList>
            <person name="Wei Q."/>
        </authorList>
    </citation>
    <scope>NUCLEOTIDE SEQUENCE [LARGE SCALE GENOMIC DNA]</scope>
    <source>
        <strain evidence="2">WHYD16114868_AA</strain>
        <tissue evidence="2">Blood</tissue>
    </source>
</reference>
<name>A0A444TX49_ACIRT</name>
<dbReference type="Proteomes" id="UP000289886">
    <property type="component" value="Unassembled WGS sequence"/>
</dbReference>
<evidence type="ECO:0000313" key="3">
    <source>
        <dbReference type="Proteomes" id="UP000289886"/>
    </source>
</evidence>
<evidence type="ECO:0000256" key="1">
    <source>
        <dbReference type="SAM" id="MobiDB-lite"/>
    </source>
</evidence>
<evidence type="ECO:0000313" key="2">
    <source>
        <dbReference type="EMBL" id="RXM27514.1"/>
    </source>
</evidence>
<gene>
    <name evidence="2" type="ORF">EOD39_2990</name>
</gene>
<proteinExistence type="predicted"/>
<dbReference type="AlphaFoldDB" id="A0A444TX49"/>
<feature type="compositionally biased region" description="Basic and acidic residues" evidence="1">
    <location>
        <begin position="1"/>
        <end position="13"/>
    </location>
</feature>
<comment type="caution">
    <text evidence="2">The sequence shown here is derived from an EMBL/GenBank/DDBJ whole genome shotgun (WGS) entry which is preliminary data.</text>
</comment>
<feature type="compositionally biased region" description="Basic and acidic residues" evidence="1">
    <location>
        <begin position="21"/>
        <end position="52"/>
    </location>
</feature>
<protein>
    <submittedName>
        <fullName evidence="2">Uncharacterized protein</fullName>
    </submittedName>
</protein>
<dbReference type="EMBL" id="SCEB01215819">
    <property type="protein sequence ID" value="RXM27514.1"/>
    <property type="molecule type" value="Genomic_DNA"/>
</dbReference>
<accession>A0A444TX49</accession>
<sequence length="90" mass="10118">MDDKKDKKGKDACDSYSDGCTKGKGEQKAKDKGKGKGQDQKGQDQKGHEQKGQEQIILFQELVYIQQERLKCKVTDVKIDPMARVSCNIL</sequence>
<feature type="region of interest" description="Disordered" evidence="1">
    <location>
        <begin position="1"/>
        <end position="52"/>
    </location>
</feature>
<organism evidence="2 3">
    <name type="scientific">Acipenser ruthenus</name>
    <name type="common">Sterlet sturgeon</name>
    <dbReference type="NCBI Taxonomy" id="7906"/>
    <lineage>
        <taxon>Eukaryota</taxon>
        <taxon>Metazoa</taxon>
        <taxon>Chordata</taxon>
        <taxon>Craniata</taxon>
        <taxon>Vertebrata</taxon>
        <taxon>Euteleostomi</taxon>
        <taxon>Actinopterygii</taxon>
        <taxon>Chondrostei</taxon>
        <taxon>Acipenseriformes</taxon>
        <taxon>Acipenseridae</taxon>
        <taxon>Acipenser</taxon>
    </lineage>
</organism>